<dbReference type="PANTHER" id="PTHR23162">
    <property type="entry name" value="OUTER DENSE FIBER OF SPERM TAILS 2"/>
    <property type="match status" value="1"/>
</dbReference>
<evidence type="ECO:0000256" key="6">
    <source>
        <dbReference type="ARBA" id="ARBA00023212"/>
    </source>
</evidence>
<feature type="coiled-coil region" evidence="7">
    <location>
        <begin position="605"/>
        <end position="632"/>
    </location>
</feature>
<dbReference type="GeneTree" id="ENSGT00530000063497"/>
<organism evidence="9 10">
    <name type="scientific">Callorhinchus milii</name>
    <name type="common">Ghost shark</name>
    <dbReference type="NCBI Taxonomy" id="7868"/>
    <lineage>
        <taxon>Eukaryota</taxon>
        <taxon>Metazoa</taxon>
        <taxon>Chordata</taxon>
        <taxon>Craniata</taxon>
        <taxon>Vertebrata</taxon>
        <taxon>Chondrichthyes</taxon>
        <taxon>Holocephali</taxon>
        <taxon>Chimaeriformes</taxon>
        <taxon>Callorhinchidae</taxon>
        <taxon>Callorhinchus</taxon>
    </lineage>
</organism>
<keyword evidence="10" id="KW-1185">Reference proteome</keyword>
<evidence type="ECO:0000313" key="10">
    <source>
        <dbReference type="Proteomes" id="UP000314986"/>
    </source>
</evidence>
<dbReference type="OMA" id="YKHQMLA"/>
<evidence type="ECO:0000256" key="3">
    <source>
        <dbReference type="ARBA" id="ARBA00009316"/>
    </source>
</evidence>
<name>A0A4W3HMG4_CALMI</name>
<comment type="subcellular location">
    <subcellularLocation>
        <location evidence="2">Cell projection</location>
        <location evidence="2">Cilium</location>
    </subcellularLocation>
    <subcellularLocation>
        <location evidence="1">Cytoplasm</location>
        <location evidence="1">Cytoskeleton</location>
        <location evidence="1">Microtubule organizing center</location>
        <location evidence="1">Centrosome</location>
        <location evidence="1">Centriole</location>
    </subcellularLocation>
</comment>
<evidence type="ECO:0000313" key="9">
    <source>
        <dbReference type="Ensembl" id="ENSCMIP00000017266.1"/>
    </source>
</evidence>
<dbReference type="GO" id="GO:0036064">
    <property type="term" value="C:ciliary basal body"/>
    <property type="evidence" value="ECO:0007669"/>
    <property type="project" value="TreeGrafter"/>
</dbReference>
<reference evidence="9" key="4">
    <citation type="submission" date="2025-08" db="UniProtKB">
        <authorList>
            <consortium name="Ensembl"/>
        </authorList>
    </citation>
    <scope>IDENTIFICATION</scope>
</reference>
<keyword evidence="4" id="KW-0963">Cytoplasm</keyword>
<dbReference type="GO" id="GO:0005814">
    <property type="term" value="C:centriole"/>
    <property type="evidence" value="ECO:0007669"/>
    <property type="project" value="UniProtKB-SubCell"/>
</dbReference>
<comment type="similarity">
    <text evidence="3">Belongs to the ODF2 family.</text>
</comment>
<feature type="coiled-coil region" evidence="7">
    <location>
        <begin position="230"/>
        <end position="366"/>
    </location>
</feature>
<feature type="compositionally biased region" description="Basic and acidic residues" evidence="8">
    <location>
        <begin position="16"/>
        <end position="38"/>
    </location>
</feature>
<evidence type="ECO:0000256" key="7">
    <source>
        <dbReference type="SAM" id="Coils"/>
    </source>
</evidence>
<reference evidence="10" key="2">
    <citation type="journal article" date="2007" name="PLoS Biol.">
        <title>Survey sequencing and comparative analysis of the elephant shark (Callorhinchus milii) genome.</title>
        <authorList>
            <person name="Venkatesh B."/>
            <person name="Kirkness E.F."/>
            <person name="Loh Y.H."/>
            <person name="Halpern A.L."/>
            <person name="Lee A.P."/>
            <person name="Johnson J."/>
            <person name="Dandona N."/>
            <person name="Viswanathan L.D."/>
            <person name="Tay A."/>
            <person name="Venter J.C."/>
            <person name="Strausberg R.L."/>
            <person name="Brenner S."/>
        </authorList>
    </citation>
    <scope>NUCLEOTIDE SEQUENCE [LARGE SCALE GENOMIC DNA]</scope>
</reference>
<evidence type="ECO:0000256" key="2">
    <source>
        <dbReference type="ARBA" id="ARBA00004138"/>
    </source>
</evidence>
<evidence type="ECO:0000256" key="8">
    <source>
        <dbReference type="SAM" id="MobiDB-lite"/>
    </source>
</evidence>
<feature type="coiled-coil region" evidence="7">
    <location>
        <begin position="47"/>
        <end position="88"/>
    </location>
</feature>
<dbReference type="PANTHER" id="PTHR23162:SF7">
    <property type="entry name" value="PROTEIN BCAP"/>
    <property type="match status" value="1"/>
</dbReference>
<dbReference type="Gene3D" id="1.10.287.1490">
    <property type="match status" value="1"/>
</dbReference>
<evidence type="ECO:0000256" key="4">
    <source>
        <dbReference type="ARBA" id="ARBA00022490"/>
    </source>
</evidence>
<dbReference type="STRING" id="7868.ENSCMIP00000017266"/>
<proteinExistence type="inferred from homology"/>
<keyword evidence="5 7" id="KW-0175">Coiled coil</keyword>
<protein>
    <recommendedName>
        <fullName evidence="11">Outer dense fiber protein 2-like protein</fullName>
    </recommendedName>
</protein>
<dbReference type="InParanoid" id="A0A4W3HMG4"/>
<accession>A0A4W3HMG4</accession>
<evidence type="ECO:0000256" key="1">
    <source>
        <dbReference type="ARBA" id="ARBA00004114"/>
    </source>
</evidence>
<dbReference type="InterPro" id="IPR026099">
    <property type="entry name" value="Odf2-rel"/>
</dbReference>
<keyword evidence="6" id="KW-0206">Cytoskeleton</keyword>
<feature type="region of interest" description="Disordered" evidence="8">
    <location>
        <begin position="15"/>
        <end position="41"/>
    </location>
</feature>
<evidence type="ECO:0008006" key="11">
    <source>
        <dbReference type="Google" id="ProtNLM"/>
    </source>
</evidence>
<feature type="coiled-coil region" evidence="7">
    <location>
        <begin position="392"/>
        <end position="454"/>
    </location>
</feature>
<dbReference type="Ensembl" id="ENSCMIT00000017604.1">
    <property type="protein sequence ID" value="ENSCMIP00000017266.1"/>
    <property type="gene ID" value="ENSCMIG00000008248.1"/>
</dbReference>
<reference evidence="10" key="1">
    <citation type="journal article" date="2006" name="Science">
        <title>Ancient noncoding elements conserved in the human genome.</title>
        <authorList>
            <person name="Venkatesh B."/>
            <person name="Kirkness E.F."/>
            <person name="Loh Y.H."/>
            <person name="Halpern A.L."/>
            <person name="Lee A.P."/>
            <person name="Johnson J."/>
            <person name="Dandona N."/>
            <person name="Viswanathan L.D."/>
            <person name="Tay A."/>
            <person name="Venter J.C."/>
            <person name="Strausberg R.L."/>
            <person name="Brenner S."/>
        </authorList>
    </citation>
    <scope>NUCLEOTIDE SEQUENCE [LARGE SCALE GENOMIC DNA]</scope>
</reference>
<dbReference type="GO" id="GO:0005813">
    <property type="term" value="C:centrosome"/>
    <property type="evidence" value="ECO:0007669"/>
    <property type="project" value="TreeGrafter"/>
</dbReference>
<dbReference type="Proteomes" id="UP000314986">
    <property type="component" value="Unassembled WGS sequence"/>
</dbReference>
<dbReference type="GO" id="GO:1902018">
    <property type="term" value="P:negative regulation of cilium assembly"/>
    <property type="evidence" value="ECO:0007669"/>
    <property type="project" value="TreeGrafter"/>
</dbReference>
<evidence type="ECO:0000256" key="5">
    <source>
        <dbReference type="ARBA" id="ARBA00023054"/>
    </source>
</evidence>
<reference evidence="9" key="5">
    <citation type="submission" date="2025-09" db="UniProtKB">
        <authorList>
            <consortium name="Ensembl"/>
        </authorList>
    </citation>
    <scope>IDENTIFICATION</scope>
</reference>
<sequence>MDQYEKQIDSLMEDLESLKSELPGHKKIKQSEEHDNKDTFNLSNKALKDYGEELSDLSQELARTTSENRNLRESFEKLQKELDQRRLQKEERDEDNLLLQALAEAEVASMSAAIQVATFENAIADLMHENRVSASGLRTITGGKDLLEKLESFKTTNRTLQHLLRDLWSPELNLDYTNRQIDMLIHKLTRSEIENNLLKRKFLETERSVKELSELYQMEKDNSDCAKQMSKSVEATRAHLQGQLRNKEAENNRLSVQIVGLERTVIDQNLQIENLKSQLSTVKEKAEEDKEGLKKATRAQKRRAERFEATIANLTSQLNDKDVKLSEARLALDSWKKQHETAVEDKTLLETEIVSLQDKVAGLEEQLQGTTVSAVVPNSELVEKLQTSNFENYNLNLKNAQLKASIAALEEKTALTETELEKMKDEAKQQEEAVAQYEMQVQLLQTTTEDLEAKLGKTTKENHQLKDVRLMETKRVDIQSLKSSLKTREPLSEEMHELQMKFEVLSRKLKEVDLQNQELADTVIKQEGALQLSTKQVEERTRESSALSRQLEAALHDVRKKVSEVKDQAVARERVLQNKILGLETEFSRKAKELKLLQHNNKYAEKGYDMNLQELKLRLEQSESRNQSIQSYVRLLKTTYSAMFGD</sequence>
<gene>
    <name evidence="9" type="primary">LOC103174686</name>
</gene>
<reference evidence="10" key="3">
    <citation type="journal article" date="2014" name="Nature">
        <title>Elephant shark genome provides unique insights into gnathostome evolution.</title>
        <authorList>
            <consortium name="International Elephant Shark Genome Sequencing Consortium"/>
            <person name="Venkatesh B."/>
            <person name="Lee A.P."/>
            <person name="Ravi V."/>
            <person name="Maurya A.K."/>
            <person name="Lian M.M."/>
            <person name="Swann J.B."/>
            <person name="Ohta Y."/>
            <person name="Flajnik M.F."/>
            <person name="Sutoh Y."/>
            <person name="Kasahara M."/>
            <person name="Hoon S."/>
            <person name="Gangu V."/>
            <person name="Roy S.W."/>
            <person name="Irimia M."/>
            <person name="Korzh V."/>
            <person name="Kondrychyn I."/>
            <person name="Lim Z.W."/>
            <person name="Tay B.H."/>
            <person name="Tohari S."/>
            <person name="Kong K.W."/>
            <person name="Ho S."/>
            <person name="Lorente-Galdos B."/>
            <person name="Quilez J."/>
            <person name="Marques-Bonet T."/>
            <person name="Raney B.J."/>
            <person name="Ingham P.W."/>
            <person name="Tay A."/>
            <person name="Hillier L.W."/>
            <person name="Minx P."/>
            <person name="Boehm T."/>
            <person name="Wilson R.K."/>
            <person name="Brenner S."/>
            <person name="Warren W.C."/>
        </authorList>
    </citation>
    <scope>NUCLEOTIDE SEQUENCE [LARGE SCALE GENOMIC DNA]</scope>
</reference>
<dbReference type="AlphaFoldDB" id="A0A4W3HMG4"/>